<reference evidence="1 2" key="1">
    <citation type="submission" date="2016-07" db="EMBL/GenBank/DDBJ databases">
        <title>Pervasive Adenine N6-methylation of Active Genes in Fungi.</title>
        <authorList>
            <consortium name="DOE Joint Genome Institute"/>
            <person name="Mondo S.J."/>
            <person name="Dannebaum R.O."/>
            <person name="Kuo R.C."/>
            <person name="Labutti K."/>
            <person name="Haridas S."/>
            <person name="Kuo A."/>
            <person name="Salamov A."/>
            <person name="Ahrendt S.R."/>
            <person name="Lipzen A."/>
            <person name="Sullivan W."/>
            <person name="Andreopoulos W.B."/>
            <person name="Clum A."/>
            <person name="Lindquist E."/>
            <person name="Daum C."/>
            <person name="Ramamoorthy G.K."/>
            <person name="Gryganskyi A."/>
            <person name="Culley D."/>
            <person name="Magnuson J.K."/>
            <person name="James T.Y."/>
            <person name="O'Malley M.A."/>
            <person name="Stajich J.E."/>
            <person name="Spatafora J.W."/>
            <person name="Visel A."/>
            <person name="Grigoriev I.V."/>
        </authorList>
    </citation>
    <scope>NUCLEOTIDE SEQUENCE [LARGE SCALE GENOMIC DNA]</scope>
    <source>
        <strain evidence="1 2">NRRL 3301</strain>
    </source>
</reference>
<organism evidence="1 2">
    <name type="scientific">Hesseltinella vesiculosa</name>
    <dbReference type="NCBI Taxonomy" id="101127"/>
    <lineage>
        <taxon>Eukaryota</taxon>
        <taxon>Fungi</taxon>
        <taxon>Fungi incertae sedis</taxon>
        <taxon>Mucoromycota</taxon>
        <taxon>Mucoromycotina</taxon>
        <taxon>Mucoromycetes</taxon>
        <taxon>Mucorales</taxon>
        <taxon>Cunninghamellaceae</taxon>
        <taxon>Hesseltinella</taxon>
    </lineage>
</organism>
<accession>A0A1X2G3W3</accession>
<sequence>MLSAGQASCFIYGLKYSQENAFWSLEKLRTANLIPVLLAHGDPTCPVAISRTKYEMEPWRFTLLPGAELQQSFTASTSADSTTNISINAAILPSPDPDAYSTSRFTRAESASTISTNPSTVMVPESVAPSRVSIMDLTKGILLTESVEGITDEVFLDEHQVHEIISSYLPDGAVSEFQLADWVAKDGLWGGTKRRRTSEGRKHGRVYHLVKEAHRDYTWIDLHNVHQFRRHVRLTETTICTIGYVRRSNTKDTTQAKMKSIELQSTKLKNKLLCEKIFGSYNTSSSSDLQSRDYNGNRKWLHDIQLCSGNTQDMHEFISSSNRKIRLVTIDFAGFCTNIDHLRKFFIVNKSVVEIVIDMGHKVEVYTRRQILKDDNVVAKFNCRIPCVNRSK</sequence>
<dbReference type="AlphaFoldDB" id="A0A1X2G3W3"/>
<dbReference type="OrthoDB" id="2306559at2759"/>
<evidence type="ECO:0000313" key="2">
    <source>
        <dbReference type="Proteomes" id="UP000242146"/>
    </source>
</evidence>
<proteinExistence type="predicted"/>
<keyword evidence="2" id="KW-1185">Reference proteome</keyword>
<name>A0A1X2G3W3_9FUNG</name>
<dbReference type="EMBL" id="MCGT01000051">
    <property type="protein sequence ID" value="ORX44037.1"/>
    <property type="molecule type" value="Genomic_DNA"/>
</dbReference>
<gene>
    <name evidence="1" type="ORF">DM01DRAFT_1340591</name>
</gene>
<protein>
    <submittedName>
        <fullName evidence="1">Uncharacterized protein</fullName>
    </submittedName>
</protein>
<evidence type="ECO:0000313" key="1">
    <source>
        <dbReference type="EMBL" id="ORX44037.1"/>
    </source>
</evidence>
<dbReference type="Proteomes" id="UP000242146">
    <property type="component" value="Unassembled WGS sequence"/>
</dbReference>
<comment type="caution">
    <text evidence="1">The sequence shown here is derived from an EMBL/GenBank/DDBJ whole genome shotgun (WGS) entry which is preliminary data.</text>
</comment>